<comment type="function">
    <text evidence="9 10">This protein is an aporepressor. When complexed with L-tryptophan it binds the operator region of the trp operon (5'-ACTAGT-'3') and prevents the initiation of transcription. The complex also regulates trp repressor biosynthesis by binding to its regulatory region.</text>
</comment>
<reference evidence="11 12" key="1">
    <citation type="submission" date="2024-09" db="EMBL/GenBank/DDBJ databases">
        <authorList>
            <person name="Sun Q."/>
            <person name="Mori K."/>
        </authorList>
    </citation>
    <scope>NUCLEOTIDE SEQUENCE [LARGE SCALE GENOMIC DNA]</scope>
    <source>
        <strain evidence="11 12">CCM 8545</strain>
    </source>
</reference>
<evidence type="ECO:0000256" key="8">
    <source>
        <dbReference type="ARBA" id="ARBA00023163"/>
    </source>
</evidence>
<protein>
    <recommendedName>
        <fullName evidence="3 10">Trp operon repressor</fullName>
    </recommendedName>
</protein>
<dbReference type="Pfam" id="PF01371">
    <property type="entry name" value="Trp_repressor"/>
    <property type="match status" value="1"/>
</dbReference>
<comment type="caution">
    <text evidence="11">The sequence shown here is derived from an EMBL/GenBank/DDBJ whole genome shotgun (WGS) entry which is preliminary data.</text>
</comment>
<comment type="similarity">
    <text evidence="2 10">Belongs to the TrpR family.</text>
</comment>
<dbReference type="NCBIfam" id="TIGR01321">
    <property type="entry name" value="TrpR"/>
    <property type="match status" value="1"/>
</dbReference>
<dbReference type="InterPro" id="IPR038116">
    <property type="entry name" value="TrpR-like_sf"/>
</dbReference>
<evidence type="ECO:0000256" key="5">
    <source>
        <dbReference type="ARBA" id="ARBA00022491"/>
    </source>
</evidence>
<evidence type="ECO:0000256" key="1">
    <source>
        <dbReference type="ARBA" id="ARBA00004496"/>
    </source>
</evidence>
<dbReference type="EMBL" id="JBHLXE010000071">
    <property type="protein sequence ID" value="MFC0179753.1"/>
    <property type="molecule type" value="Genomic_DNA"/>
</dbReference>
<name>A0ABV6C9U3_9GAMM</name>
<evidence type="ECO:0000256" key="4">
    <source>
        <dbReference type="ARBA" id="ARBA00022490"/>
    </source>
</evidence>
<dbReference type="InterPro" id="IPR013335">
    <property type="entry name" value="Trp_repress_bac"/>
</dbReference>
<dbReference type="InterPro" id="IPR000831">
    <property type="entry name" value="Trp_repress"/>
</dbReference>
<gene>
    <name evidence="10 11" type="primary">trpR</name>
    <name evidence="11" type="ORF">ACFFIT_06590</name>
</gene>
<evidence type="ECO:0000313" key="11">
    <source>
        <dbReference type="EMBL" id="MFC0179753.1"/>
    </source>
</evidence>
<keyword evidence="5 10" id="KW-0678">Repressor</keyword>
<evidence type="ECO:0000256" key="6">
    <source>
        <dbReference type="ARBA" id="ARBA00023015"/>
    </source>
</evidence>
<dbReference type="PANTHER" id="PTHR38025:SF1">
    <property type="entry name" value="TRP OPERON REPRESSOR"/>
    <property type="match status" value="1"/>
</dbReference>
<dbReference type="Gene3D" id="1.10.1270.10">
    <property type="entry name" value="TrpR-like"/>
    <property type="match status" value="1"/>
</dbReference>
<comment type="subunit">
    <text evidence="10">Homodimer.</text>
</comment>
<evidence type="ECO:0000256" key="7">
    <source>
        <dbReference type="ARBA" id="ARBA00023125"/>
    </source>
</evidence>
<evidence type="ECO:0000256" key="10">
    <source>
        <dbReference type="HAMAP-Rule" id="MF_00475"/>
    </source>
</evidence>
<keyword evidence="12" id="KW-1185">Reference proteome</keyword>
<keyword evidence="8 10" id="KW-0804">Transcription</keyword>
<proteinExistence type="inferred from homology"/>
<dbReference type="HAMAP" id="MF_00475">
    <property type="entry name" value="Trp_repressor"/>
    <property type="match status" value="1"/>
</dbReference>
<feature type="DNA-binding region" evidence="10">
    <location>
        <begin position="60"/>
        <end position="83"/>
    </location>
</feature>
<evidence type="ECO:0000256" key="9">
    <source>
        <dbReference type="ARBA" id="ARBA00025375"/>
    </source>
</evidence>
<dbReference type="PANTHER" id="PTHR38025">
    <property type="entry name" value="TRP OPERON REPRESSOR"/>
    <property type="match status" value="1"/>
</dbReference>
<keyword evidence="4 10" id="KW-0963">Cytoplasm</keyword>
<comment type="subcellular location">
    <subcellularLocation>
        <location evidence="1 10">Cytoplasm</location>
    </subcellularLocation>
</comment>
<dbReference type="RefSeq" id="WP_385876854.1">
    <property type="nucleotide sequence ID" value="NZ_JBHLXE010000071.1"/>
</dbReference>
<accession>A0ABV6C9U3</accession>
<evidence type="ECO:0000256" key="2">
    <source>
        <dbReference type="ARBA" id="ARBA00007027"/>
    </source>
</evidence>
<evidence type="ECO:0000313" key="12">
    <source>
        <dbReference type="Proteomes" id="UP001589758"/>
    </source>
</evidence>
<organism evidence="11 12">
    <name type="scientific">Thorsellia kenyensis</name>
    <dbReference type="NCBI Taxonomy" id="1549888"/>
    <lineage>
        <taxon>Bacteria</taxon>
        <taxon>Pseudomonadati</taxon>
        <taxon>Pseudomonadota</taxon>
        <taxon>Gammaproteobacteria</taxon>
        <taxon>Enterobacterales</taxon>
        <taxon>Thorselliaceae</taxon>
        <taxon>Thorsellia</taxon>
    </lineage>
</organism>
<dbReference type="SUPFAM" id="SSF48295">
    <property type="entry name" value="TrpR-like"/>
    <property type="match status" value="1"/>
</dbReference>
<keyword evidence="6 10" id="KW-0805">Transcription regulation</keyword>
<dbReference type="PIRSF" id="PIRSF003196">
    <property type="entry name" value="Trp_repressor"/>
    <property type="match status" value="1"/>
</dbReference>
<evidence type="ECO:0000256" key="3">
    <source>
        <dbReference type="ARBA" id="ARBA00020177"/>
    </source>
</evidence>
<keyword evidence="7 10" id="KW-0238">DNA-binding</keyword>
<dbReference type="Proteomes" id="UP001589758">
    <property type="component" value="Unassembled WGS sequence"/>
</dbReference>
<sequence>MNENTPDKLKWQDSVKLLKEGFEKNFHYELLSLLLTPDERSALTMRVRIVEELLKKSKSQRDLKEELGVGIATITRGSNSLKEAPKELIEWLHEALNIPKPDDK</sequence>
<dbReference type="InterPro" id="IPR010921">
    <property type="entry name" value="Trp_repressor/repl_initiator"/>
</dbReference>